<dbReference type="RefSeq" id="WP_274149408.1">
    <property type="nucleotide sequence ID" value="NZ_CP117811.1"/>
</dbReference>
<dbReference type="GO" id="GO:0016301">
    <property type="term" value="F:kinase activity"/>
    <property type="evidence" value="ECO:0007669"/>
    <property type="project" value="UniProtKB-KW"/>
</dbReference>
<keyword evidence="1" id="KW-0808">Transferase</keyword>
<protein>
    <submittedName>
        <fullName evidence="1">Lipopolysaccharide kinase InaA family protein</fullName>
    </submittedName>
</protein>
<organism evidence="1 2">
    <name type="scientific">Lentisphaera profundi</name>
    <dbReference type="NCBI Taxonomy" id="1658616"/>
    <lineage>
        <taxon>Bacteria</taxon>
        <taxon>Pseudomonadati</taxon>
        <taxon>Lentisphaerota</taxon>
        <taxon>Lentisphaeria</taxon>
        <taxon>Lentisphaerales</taxon>
        <taxon>Lentisphaeraceae</taxon>
        <taxon>Lentisphaera</taxon>
    </lineage>
</organism>
<sequence>MNLLPCLHGTFTYYHDSWLPTLTELGITPTDPWTTIHPGISVSRSKRVNCFLIEDNHKKSFYKTYQLHDKFWEFFFRPSKCLTEVRNYETMKKIGIPCPTVLAYGERRSFGSLHENFIVTDAITDAQDLSNFAEEWFLIKCSTEKNRIYQELSQKVLKQTKLAHRNNFFHFDLHWRNILIKKDLSGNWQSFWIDSPRGCKIKFDRRRGYLVDLSCLARFAVYYLTRTQRYRFICDYLDLPGGPKVKALFRAVDARLARRPPPIPRKIRERPKNS</sequence>
<gene>
    <name evidence="1" type="ORF">PQO03_08170</name>
</gene>
<dbReference type="SUPFAM" id="SSF56112">
    <property type="entry name" value="Protein kinase-like (PK-like)"/>
    <property type="match status" value="1"/>
</dbReference>
<evidence type="ECO:0000313" key="1">
    <source>
        <dbReference type="EMBL" id="WDE95691.1"/>
    </source>
</evidence>
<accession>A0ABY7VNJ5</accession>
<proteinExistence type="predicted"/>
<dbReference type="EMBL" id="CP117811">
    <property type="protein sequence ID" value="WDE95691.1"/>
    <property type="molecule type" value="Genomic_DNA"/>
</dbReference>
<dbReference type="InterPro" id="IPR011009">
    <property type="entry name" value="Kinase-like_dom_sf"/>
</dbReference>
<name>A0ABY7VNJ5_9BACT</name>
<keyword evidence="1" id="KW-0418">Kinase</keyword>
<reference evidence="1 2" key="1">
    <citation type="submission" date="2023-02" db="EMBL/GenBank/DDBJ databases">
        <title>Genome sequence of Lentisphaera profundi SAORIC-696.</title>
        <authorList>
            <person name="Kim e."/>
            <person name="Cho J.-C."/>
            <person name="Choi A."/>
            <person name="Kang I."/>
        </authorList>
    </citation>
    <scope>NUCLEOTIDE SEQUENCE [LARGE SCALE GENOMIC DNA]</scope>
    <source>
        <strain evidence="1 2">SAORIC-696</strain>
    </source>
</reference>
<dbReference type="Proteomes" id="UP001214250">
    <property type="component" value="Chromosome 1"/>
</dbReference>
<evidence type="ECO:0000313" key="2">
    <source>
        <dbReference type="Proteomes" id="UP001214250"/>
    </source>
</evidence>
<keyword evidence="2" id="KW-1185">Reference proteome</keyword>
<dbReference type="Pfam" id="PF06293">
    <property type="entry name" value="Kdo"/>
    <property type="match status" value="1"/>
</dbReference>